<feature type="region of interest" description="Disordered" evidence="1">
    <location>
        <begin position="60"/>
        <end position="106"/>
    </location>
</feature>
<evidence type="ECO:0000256" key="1">
    <source>
        <dbReference type="SAM" id="MobiDB-lite"/>
    </source>
</evidence>
<reference evidence="2 3" key="1">
    <citation type="submission" date="2022-05" db="EMBL/GenBank/DDBJ databases">
        <authorList>
            <person name="Park J.-S."/>
        </authorList>
    </citation>
    <scope>NUCLEOTIDE SEQUENCE [LARGE SCALE GENOMIC DNA]</scope>
    <source>
        <strain evidence="2 3">2012CJ34-2</strain>
    </source>
</reference>
<organism evidence="2 3">
    <name type="scientific">Parendozoicomonas callyspongiae</name>
    <dbReference type="NCBI Taxonomy" id="2942213"/>
    <lineage>
        <taxon>Bacteria</taxon>
        <taxon>Pseudomonadati</taxon>
        <taxon>Pseudomonadota</taxon>
        <taxon>Gammaproteobacteria</taxon>
        <taxon>Oceanospirillales</taxon>
        <taxon>Endozoicomonadaceae</taxon>
        <taxon>Parendozoicomonas</taxon>
    </lineage>
</organism>
<dbReference type="EMBL" id="JAMFLX010000002">
    <property type="protein sequence ID" value="MCL6268704.1"/>
    <property type="molecule type" value="Genomic_DNA"/>
</dbReference>
<evidence type="ECO:0000313" key="3">
    <source>
        <dbReference type="Proteomes" id="UP001203338"/>
    </source>
</evidence>
<protein>
    <submittedName>
        <fullName evidence="2">Uncharacterized protein</fullName>
    </submittedName>
</protein>
<evidence type="ECO:0000313" key="2">
    <source>
        <dbReference type="EMBL" id="MCL6268704.1"/>
    </source>
</evidence>
<comment type="caution">
    <text evidence="2">The sequence shown here is derived from an EMBL/GenBank/DDBJ whole genome shotgun (WGS) entry which is preliminary data.</text>
</comment>
<feature type="compositionally biased region" description="Basic and acidic residues" evidence="1">
    <location>
        <begin position="95"/>
        <end position="106"/>
    </location>
</feature>
<accession>A0ABT0PBE4</accession>
<proteinExistence type="predicted"/>
<gene>
    <name evidence="2" type="ORF">M3P05_01885</name>
</gene>
<dbReference type="RefSeq" id="WP_249697540.1">
    <property type="nucleotide sequence ID" value="NZ_JAMFLX010000002.1"/>
</dbReference>
<sequence>MLQALATGLAKTSMGLATQIAQSSSNRAKNKNVSAQQARYTHLHIALKELDQEAQLSTFSEGELARRKTRPHHDLIMLNPNNKKPNDSDPIDTSKISEEDKVFNTDDNPKEQAEALLARLSAGQTAGKKQDKKNDISIEEKVKVTKDTAYDYATYCNPKSAYLVVWPDKQHCAMVLGDRGNSPLEGLTGSDYFVYWGMDLTAAGRQYMQKLATGATCKPNTGRDISYTQDCHIHGEPKIIEFNGVNVKKMKKTWDDIKRYESYSSHTNNCGTVTARVLLSGLPAETREAVGQPRSGVWSKQNIHVLVSRVACHAEGKQLPKANPPLPPIISDEMKETLTMLKDRAVTFAWQLYNTMTSGEEGQILDDSDLIAITESHFI</sequence>
<name>A0ABT0PBE4_9GAMM</name>
<dbReference type="Proteomes" id="UP001203338">
    <property type="component" value="Unassembled WGS sequence"/>
</dbReference>
<keyword evidence="3" id="KW-1185">Reference proteome</keyword>